<dbReference type="EMBL" id="JACFYF010000235">
    <property type="protein sequence ID" value="MBA5764836.1"/>
    <property type="molecule type" value="Genomic_DNA"/>
</dbReference>
<dbReference type="PANTHER" id="PTHR46663">
    <property type="entry name" value="DIGUANYLATE CYCLASE DGCT-RELATED"/>
    <property type="match status" value="1"/>
</dbReference>
<dbReference type="Gene3D" id="3.30.70.270">
    <property type="match status" value="1"/>
</dbReference>
<accession>A0A7W2FV75</accession>
<dbReference type="PROSITE" id="PS50887">
    <property type="entry name" value="GGDEF"/>
    <property type="match status" value="1"/>
</dbReference>
<evidence type="ECO:0000259" key="1">
    <source>
        <dbReference type="PROSITE" id="PS50887"/>
    </source>
</evidence>
<sequence length="62" mass="6984">KPYAFENMLVRTSPSIGIAVYPDNANEAPDLICCADEAMYEAKKNGPGQYRYYASRYQRQSG</sequence>
<dbReference type="SUPFAM" id="SSF55073">
    <property type="entry name" value="Nucleotide cyclase"/>
    <property type="match status" value="1"/>
</dbReference>
<dbReference type="PANTHER" id="PTHR46663:SF3">
    <property type="entry name" value="SLL0267 PROTEIN"/>
    <property type="match status" value="1"/>
</dbReference>
<evidence type="ECO:0000313" key="3">
    <source>
        <dbReference type="Proteomes" id="UP000571701"/>
    </source>
</evidence>
<dbReference type="Pfam" id="PF00990">
    <property type="entry name" value="GGDEF"/>
    <property type="match status" value="1"/>
</dbReference>
<protein>
    <submittedName>
        <fullName evidence="2">Diguanylate cyclase</fullName>
    </submittedName>
</protein>
<organism evidence="2 3">
    <name type="scientific">Vibrio marinisediminis</name>
    <dbReference type="NCBI Taxonomy" id="2758441"/>
    <lineage>
        <taxon>Bacteria</taxon>
        <taxon>Pseudomonadati</taxon>
        <taxon>Pseudomonadota</taxon>
        <taxon>Gammaproteobacteria</taxon>
        <taxon>Vibrionales</taxon>
        <taxon>Vibrionaceae</taxon>
        <taxon>Vibrio</taxon>
    </lineage>
</organism>
<evidence type="ECO:0000313" key="2">
    <source>
        <dbReference type="EMBL" id="MBA5764836.1"/>
    </source>
</evidence>
<name>A0A7W2FV75_9VIBR</name>
<gene>
    <name evidence="2" type="ORF">H2O73_21030</name>
</gene>
<dbReference type="InterPro" id="IPR000160">
    <property type="entry name" value="GGDEF_dom"/>
</dbReference>
<comment type="caution">
    <text evidence="2">The sequence shown here is derived from an EMBL/GenBank/DDBJ whole genome shotgun (WGS) entry which is preliminary data.</text>
</comment>
<proteinExistence type="predicted"/>
<dbReference type="AlphaFoldDB" id="A0A7W2FV75"/>
<feature type="non-terminal residue" evidence="2">
    <location>
        <position position="1"/>
    </location>
</feature>
<feature type="domain" description="GGDEF" evidence="1">
    <location>
        <begin position="1"/>
        <end position="55"/>
    </location>
</feature>
<dbReference type="Proteomes" id="UP000571701">
    <property type="component" value="Unassembled WGS sequence"/>
</dbReference>
<dbReference type="RefSeq" id="WP_182110797.1">
    <property type="nucleotide sequence ID" value="NZ_JACFYF010000235.1"/>
</dbReference>
<dbReference type="InterPro" id="IPR029787">
    <property type="entry name" value="Nucleotide_cyclase"/>
</dbReference>
<dbReference type="InterPro" id="IPR043128">
    <property type="entry name" value="Rev_trsase/Diguanyl_cyclase"/>
</dbReference>
<keyword evidence="3" id="KW-1185">Reference proteome</keyword>
<reference evidence="2 3" key="1">
    <citation type="submission" date="2020-07" db="EMBL/GenBank/DDBJ databases">
        <title>Vibrio marinisediminis sp. nov., isolated from marine sediment.</title>
        <authorList>
            <person name="Ji X."/>
        </authorList>
    </citation>
    <scope>NUCLEOTIDE SEQUENCE [LARGE SCALE GENOMIC DNA]</scope>
    <source>
        <strain evidence="2 3">404</strain>
    </source>
</reference>
<dbReference type="InterPro" id="IPR052163">
    <property type="entry name" value="DGC-Regulatory_Protein"/>
</dbReference>